<organism evidence="10 11">
    <name type="scientific">Patella caerulea</name>
    <name type="common">Rayed Mediterranean limpet</name>
    <dbReference type="NCBI Taxonomy" id="87958"/>
    <lineage>
        <taxon>Eukaryota</taxon>
        <taxon>Metazoa</taxon>
        <taxon>Spiralia</taxon>
        <taxon>Lophotrochozoa</taxon>
        <taxon>Mollusca</taxon>
        <taxon>Gastropoda</taxon>
        <taxon>Patellogastropoda</taxon>
        <taxon>Patelloidea</taxon>
        <taxon>Patellidae</taxon>
        <taxon>Patella</taxon>
    </lineage>
</organism>
<dbReference type="Proteomes" id="UP001347796">
    <property type="component" value="Unassembled WGS sequence"/>
</dbReference>
<evidence type="ECO:0000256" key="5">
    <source>
        <dbReference type="ARBA" id="ARBA00022927"/>
    </source>
</evidence>
<proteinExistence type="inferred from homology"/>
<protein>
    <recommendedName>
        <fullName evidence="12">Protein SYS1 homolog</fullName>
    </recommendedName>
</protein>
<dbReference type="EMBL" id="JAZGQO010000007">
    <property type="protein sequence ID" value="KAK6183387.1"/>
    <property type="molecule type" value="Genomic_DNA"/>
</dbReference>
<evidence type="ECO:0000256" key="3">
    <source>
        <dbReference type="ARBA" id="ARBA00022448"/>
    </source>
</evidence>
<keyword evidence="11" id="KW-1185">Reference proteome</keyword>
<feature type="transmembrane region" description="Helical" evidence="9">
    <location>
        <begin position="67"/>
        <end position="85"/>
    </location>
</feature>
<comment type="caution">
    <text evidence="10">The sequence shown here is derived from an EMBL/GenBank/DDBJ whole genome shotgun (WGS) entry which is preliminary data.</text>
</comment>
<dbReference type="PANTHER" id="PTHR12952">
    <property type="entry name" value="SYS1"/>
    <property type="match status" value="1"/>
</dbReference>
<comment type="similarity">
    <text evidence="2">Belongs to the SYS1 family.</text>
</comment>
<evidence type="ECO:0000256" key="7">
    <source>
        <dbReference type="ARBA" id="ARBA00023034"/>
    </source>
</evidence>
<evidence type="ECO:0000256" key="9">
    <source>
        <dbReference type="SAM" id="Phobius"/>
    </source>
</evidence>
<evidence type="ECO:0000313" key="11">
    <source>
        <dbReference type="Proteomes" id="UP001347796"/>
    </source>
</evidence>
<evidence type="ECO:0000256" key="2">
    <source>
        <dbReference type="ARBA" id="ARBA00008160"/>
    </source>
</evidence>
<gene>
    <name evidence="10" type="ORF">SNE40_010878</name>
</gene>
<dbReference type="GO" id="GO:0000139">
    <property type="term" value="C:Golgi membrane"/>
    <property type="evidence" value="ECO:0007669"/>
    <property type="project" value="UniProtKB-SubCell"/>
</dbReference>
<dbReference type="GO" id="GO:0034067">
    <property type="term" value="P:protein localization to Golgi apparatus"/>
    <property type="evidence" value="ECO:0007669"/>
    <property type="project" value="TreeGrafter"/>
</dbReference>
<dbReference type="GO" id="GO:0006895">
    <property type="term" value="P:Golgi to endosome transport"/>
    <property type="evidence" value="ECO:0007669"/>
    <property type="project" value="TreeGrafter"/>
</dbReference>
<evidence type="ECO:0000256" key="4">
    <source>
        <dbReference type="ARBA" id="ARBA00022692"/>
    </source>
</evidence>
<dbReference type="GO" id="GO:0005829">
    <property type="term" value="C:cytosol"/>
    <property type="evidence" value="ECO:0007669"/>
    <property type="project" value="GOC"/>
</dbReference>
<keyword evidence="6 9" id="KW-1133">Transmembrane helix</keyword>
<evidence type="ECO:0000313" key="10">
    <source>
        <dbReference type="EMBL" id="KAK6183387.1"/>
    </source>
</evidence>
<accession>A0AAN8PS51</accession>
<evidence type="ECO:0000256" key="8">
    <source>
        <dbReference type="ARBA" id="ARBA00023136"/>
    </source>
</evidence>
<keyword evidence="4 9" id="KW-0812">Transmembrane</keyword>
<keyword evidence="7" id="KW-0333">Golgi apparatus</keyword>
<dbReference type="GO" id="GO:0005802">
    <property type="term" value="C:trans-Golgi network"/>
    <property type="evidence" value="ECO:0007669"/>
    <property type="project" value="TreeGrafter"/>
</dbReference>
<feature type="transmembrane region" description="Helical" evidence="9">
    <location>
        <begin position="92"/>
        <end position="111"/>
    </location>
</feature>
<keyword evidence="5" id="KW-0653">Protein transport</keyword>
<keyword evidence="3" id="KW-0813">Transport</keyword>
<dbReference type="Pfam" id="PF09801">
    <property type="entry name" value="SYS1"/>
    <property type="match status" value="1"/>
</dbReference>
<name>A0AAN8PS51_PATCE</name>
<evidence type="ECO:0000256" key="6">
    <source>
        <dbReference type="ARBA" id="ARBA00022989"/>
    </source>
</evidence>
<comment type="subcellular location">
    <subcellularLocation>
        <location evidence="1">Golgi apparatus membrane</location>
        <topology evidence="1">Multi-pass membrane protein</topology>
    </subcellularLocation>
</comment>
<keyword evidence="8 9" id="KW-0472">Membrane</keyword>
<feature type="transmembrane region" description="Helical" evidence="9">
    <location>
        <begin position="117"/>
        <end position="138"/>
    </location>
</feature>
<dbReference type="PANTHER" id="PTHR12952:SF0">
    <property type="entry name" value="PROTEIN SYS1 HOMOLOG"/>
    <property type="match status" value="1"/>
</dbReference>
<feature type="transmembrane region" description="Helical" evidence="9">
    <location>
        <begin position="24"/>
        <end position="47"/>
    </location>
</feature>
<reference evidence="10 11" key="1">
    <citation type="submission" date="2024-01" db="EMBL/GenBank/DDBJ databases">
        <title>The genome of the rayed Mediterranean limpet Patella caerulea (Linnaeus, 1758).</title>
        <authorList>
            <person name="Anh-Thu Weber A."/>
            <person name="Halstead-Nussloch G."/>
        </authorList>
    </citation>
    <scope>NUCLEOTIDE SEQUENCE [LARGE SCALE GENOMIC DNA]</scope>
    <source>
        <strain evidence="10">AATW-2023a</strain>
        <tissue evidence="10">Whole specimen</tissue>
    </source>
</reference>
<evidence type="ECO:0000256" key="1">
    <source>
        <dbReference type="ARBA" id="ARBA00004653"/>
    </source>
</evidence>
<dbReference type="InterPro" id="IPR019185">
    <property type="entry name" value="Integral_membrane_SYS1-rel"/>
</dbReference>
<dbReference type="GO" id="GO:0043001">
    <property type="term" value="P:Golgi to plasma membrane protein transport"/>
    <property type="evidence" value="ECO:0007669"/>
    <property type="project" value="TreeGrafter"/>
</dbReference>
<dbReference type="AlphaFoldDB" id="A0AAN8PS51"/>
<evidence type="ECO:0008006" key="12">
    <source>
        <dbReference type="Google" id="ProtNLM"/>
    </source>
</evidence>
<sequence>MTGHFRSSVWDPLLILSQIISMQAIYYLSLGFWIFVLDQIAVFDLSVEQMFTMNDLGLSEDSGRTNVIAFALNSLTTAFGIWLVVGRTKQCLDFSVTILFFHFIGSWIYNAHVPQTFWWWLTNTVSLVFMTVLGEFLCMRSELKAIPVLGPKVDL</sequence>